<dbReference type="InterPro" id="IPR029063">
    <property type="entry name" value="SAM-dependent_MTases_sf"/>
</dbReference>
<comment type="caution">
    <text evidence="4">The sequence shown here is derived from an EMBL/GenBank/DDBJ whole genome shotgun (WGS) entry which is preliminary data.</text>
</comment>
<dbReference type="EMBL" id="JANCYU010000020">
    <property type="protein sequence ID" value="KAK4523763.1"/>
    <property type="molecule type" value="Genomic_DNA"/>
</dbReference>
<dbReference type="PIRSF" id="PIRSF017259">
    <property type="entry name" value="tRNA_mtfrase_TRM11"/>
    <property type="match status" value="1"/>
</dbReference>
<dbReference type="GO" id="GO:0008168">
    <property type="term" value="F:methyltransferase activity"/>
    <property type="evidence" value="ECO:0007669"/>
    <property type="project" value="UniProtKB-KW"/>
</dbReference>
<dbReference type="Pfam" id="PF25904">
    <property type="entry name" value="Tmrp11_N"/>
    <property type="match status" value="1"/>
</dbReference>
<sequence>MQKYLVVLRDIHKDFGIPELLSVFSLVNRSLNRCKSLEESFANSICSASAHLETEKKNTKPNIFYFANFQSDHEAFLVGSRCVLVRAIIRLWSYAPSHELCLKQLQSLGKDTFKELLKSESESFRCKLFSYGRKYSQSETVDRINFYSSILQQFPGKINLKDFRHEIWIVEDSFPTTGHTNNPNRTDLPRQVFVGLLVAQGCADKVQTYTLKKRNFIGTTSMDAELSFLMANFALADKSKLILDPFVGTASILISCAAFGAKTIGSDLSFTVLKGKSDDENILSNFRQYRLPEPLGIVRCDILHNPWRHDTLVCSNRNFDSCGWLDAIVADLPYGVRESSREFVGEKLHSKFVLNHIPKTARVGLEHLVSSLFEFAASSLVKEGRLVFWLPCTDEFSEHDKSNICHPSFRLIAACRQIVTRRFHRILFVLERKEWNDDPMEDRTGTFYNQSPFYKDFAAKLFREEQRKEVDLWKKGPSRRIE</sequence>
<keyword evidence="1" id="KW-0489">Methyltransferase</keyword>
<proteinExistence type="predicted"/>
<dbReference type="GO" id="GO:0032259">
    <property type="term" value="P:methylation"/>
    <property type="evidence" value="ECO:0007669"/>
    <property type="project" value="UniProtKB-KW"/>
</dbReference>
<dbReference type="Gene3D" id="3.40.50.150">
    <property type="entry name" value="Vaccinia Virus protein VP39"/>
    <property type="match status" value="1"/>
</dbReference>
<dbReference type="SUPFAM" id="SSF53335">
    <property type="entry name" value="S-adenosyl-L-methionine-dependent methyltransferases"/>
    <property type="match status" value="1"/>
</dbReference>
<accession>A0AAV9I8S4</accession>
<evidence type="ECO:0000256" key="2">
    <source>
        <dbReference type="ARBA" id="ARBA00022679"/>
    </source>
</evidence>
<evidence type="ECO:0000259" key="3">
    <source>
        <dbReference type="Pfam" id="PF25904"/>
    </source>
</evidence>
<evidence type="ECO:0000313" key="4">
    <source>
        <dbReference type="EMBL" id="KAK4523763.1"/>
    </source>
</evidence>
<gene>
    <name evidence="4" type="ORF">GAYE_SCF00G1659</name>
</gene>
<name>A0AAV9I8S4_9RHOD</name>
<dbReference type="Proteomes" id="UP001300502">
    <property type="component" value="Unassembled WGS sequence"/>
</dbReference>
<dbReference type="AlphaFoldDB" id="A0AAV9I8S4"/>
<organism evidence="4 5">
    <name type="scientific">Galdieria yellowstonensis</name>
    <dbReference type="NCBI Taxonomy" id="3028027"/>
    <lineage>
        <taxon>Eukaryota</taxon>
        <taxon>Rhodophyta</taxon>
        <taxon>Bangiophyceae</taxon>
        <taxon>Galdieriales</taxon>
        <taxon>Galdieriaceae</taxon>
        <taxon>Galdieria</taxon>
    </lineage>
</organism>
<evidence type="ECO:0000256" key="1">
    <source>
        <dbReference type="ARBA" id="ARBA00022603"/>
    </source>
</evidence>
<dbReference type="InterPro" id="IPR059073">
    <property type="entry name" value="TRMT11_N"/>
</dbReference>
<keyword evidence="2" id="KW-0808">Transferase</keyword>
<dbReference type="GO" id="GO:0005737">
    <property type="term" value="C:cytoplasm"/>
    <property type="evidence" value="ECO:0007669"/>
    <property type="project" value="TreeGrafter"/>
</dbReference>
<protein>
    <recommendedName>
        <fullName evidence="3">tRNA (guanine(10)-N(2))-methyltransferase TRMT11 N-terminal domain-containing protein</fullName>
    </recommendedName>
</protein>
<dbReference type="PANTHER" id="PTHR13370">
    <property type="entry name" value="RNA METHYLASE-RELATED"/>
    <property type="match status" value="1"/>
</dbReference>
<keyword evidence="5" id="KW-1185">Reference proteome</keyword>
<evidence type="ECO:0000313" key="5">
    <source>
        <dbReference type="Proteomes" id="UP001300502"/>
    </source>
</evidence>
<reference evidence="4 5" key="1">
    <citation type="submission" date="2022-07" db="EMBL/GenBank/DDBJ databases">
        <title>Genome-wide signatures of adaptation to extreme environments.</title>
        <authorList>
            <person name="Cho C.H."/>
            <person name="Yoon H.S."/>
        </authorList>
    </citation>
    <scope>NUCLEOTIDE SEQUENCE [LARGE SCALE GENOMIC DNA]</scope>
    <source>
        <strain evidence="4 5">108.79 E11</strain>
    </source>
</reference>
<dbReference type="PANTHER" id="PTHR13370:SF3">
    <property type="entry name" value="TRNA (GUANINE(10)-N2)-METHYLTRANSFERASE HOMOLOG"/>
    <property type="match status" value="1"/>
</dbReference>
<feature type="domain" description="tRNA (guanine(10)-N(2))-methyltransferase TRMT11 N-terminal" evidence="3">
    <location>
        <begin position="61"/>
        <end position="200"/>
    </location>
</feature>